<dbReference type="InterPro" id="IPR051532">
    <property type="entry name" value="Ester_Hydrolysis_Enzymes"/>
</dbReference>
<sequence length="224" mass="25209">MTNESIQLTNLDPRIVKFQQTILNKYATANQTALKGQIVITGSSTVEIFPIEALQTKLQLKHKIYNRGIRAMTTADELAHMDTLIFELQPSILFLQIGANDMSFNLPEETMMHNYDQIMTLIANKLPNTQVYIMAYYPINTVADFNPTDDPHPNVAQHRTNAMTMAANIKVKALATKHHFDFIDLNAGLTDTAGNLKKTLTFDGLHPLPAGYDIIFNNMLPYLK</sequence>
<protein>
    <submittedName>
        <fullName evidence="4">Lysophospholipase</fullName>
    </submittedName>
</protein>
<dbReference type="EMBL" id="PVOB01000028">
    <property type="protein sequence ID" value="PRO95888.1"/>
    <property type="molecule type" value="Genomic_DNA"/>
</dbReference>
<name>A0A3M6KZQ4_LACPE</name>
<dbReference type="InterPro" id="IPR036514">
    <property type="entry name" value="SGNH_hydro_sf"/>
</dbReference>
<evidence type="ECO:0000259" key="1">
    <source>
        <dbReference type="Pfam" id="PF13472"/>
    </source>
</evidence>
<dbReference type="Pfam" id="PF13472">
    <property type="entry name" value="Lipase_GDSL_2"/>
    <property type="match status" value="1"/>
</dbReference>
<dbReference type="Gene3D" id="3.40.50.1110">
    <property type="entry name" value="SGNH hydrolase"/>
    <property type="match status" value="1"/>
</dbReference>
<evidence type="ECO:0000313" key="7">
    <source>
        <dbReference type="Proteomes" id="UP000281061"/>
    </source>
</evidence>
<dbReference type="GO" id="GO:0004622">
    <property type="term" value="F:phosphatidylcholine lysophospholipase activity"/>
    <property type="evidence" value="ECO:0007669"/>
    <property type="project" value="TreeGrafter"/>
</dbReference>
<dbReference type="Proteomes" id="UP000238378">
    <property type="component" value="Unassembled WGS sequence"/>
</dbReference>
<feature type="domain" description="SGNH hydrolase-type esterase" evidence="1">
    <location>
        <begin position="58"/>
        <end position="214"/>
    </location>
</feature>
<reference evidence="2 5" key="1">
    <citation type="submission" date="2018-03" db="EMBL/GenBank/DDBJ databases">
        <title>Draft Genome Sequences of six Lactobacillus pentosus Strains Isolated from Brines of Traditionally Fermented Spanish-Style Green Table Olives.</title>
        <authorList>
            <person name="Calero-Delgado B."/>
            <person name="Martin-Platero A.M."/>
            <person name="Perez-Pulido A.J."/>
            <person name="Benitez-Cabello A."/>
            <person name="Casimiro-Soriguer C.S."/>
            <person name="Martinez-Bueno M."/>
            <person name="Arroyo-Lopez F.N."/>
            <person name="Rodriguez-Gomez F."/>
            <person name="Bautista-Gallego J."/>
            <person name="Garrido-Fernandez A."/>
            <person name="Jimenez-Diaz R."/>
        </authorList>
    </citation>
    <scope>NUCLEOTIDE SEQUENCE [LARGE SCALE GENOMIC DNA]</scope>
    <source>
        <strain evidence="2 5">IG2</strain>
    </source>
</reference>
<dbReference type="PANTHER" id="PTHR30383:SF5">
    <property type="entry name" value="SGNH HYDROLASE-TYPE ESTERASE DOMAIN-CONTAINING PROTEIN"/>
    <property type="match status" value="1"/>
</dbReference>
<dbReference type="EMBL" id="RDCJ01000091">
    <property type="protein sequence ID" value="RMW47203.1"/>
    <property type="molecule type" value="Genomic_DNA"/>
</dbReference>
<dbReference type="PANTHER" id="PTHR30383">
    <property type="entry name" value="THIOESTERASE 1/PROTEASE 1/LYSOPHOSPHOLIPASE L1"/>
    <property type="match status" value="1"/>
</dbReference>
<comment type="caution">
    <text evidence="4">The sequence shown here is derived from an EMBL/GenBank/DDBJ whole genome shotgun (WGS) entry which is preliminary data.</text>
</comment>
<reference evidence="6 7" key="2">
    <citation type="submission" date="2018-10" db="EMBL/GenBank/DDBJ databases">
        <title>Genome sequences of five Lactobacillus pentosus strains isolated from brines of traditionally fermented spanish-style green table olives and differences between them.</title>
        <authorList>
            <person name="Jimenez Diaz R."/>
        </authorList>
    </citation>
    <scope>NUCLEOTIDE SEQUENCE [LARGE SCALE GENOMIC DNA]</scope>
    <source>
        <strain evidence="3 6">IG10</strain>
        <strain evidence="4 7">IG8</strain>
    </source>
</reference>
<dbReference type="SUPFAM" id="SSF52266">
    <property type="entry name" value="SGNH hydrolase"/>
    <property type="match status" value="1"/>
</dbReference>
<dbReference type="InterPro" id="IPR013830">
    <property type="entry name" value="SGNH_hydro"/>
</dbReference>
<dbReference type="AlphaFoldDB" id="A0A3M6KZQ4"/>
<evidence type="ECO:0000313" key="5">
    <source>
        <dbReference type="Proteomes" id="UP000238378"/>
    </source>
</evidence>
<dbReference type="Proteomes" id="UP000276249">
    <property type="component" value="Unassembled WGS sequence"/>
</dbReference>
<evidence type="ECO:0000313" key="4">
    <source>
        <dbReference type="EMBL" id="RMW55810.1"/>
    </source>
</evidence>
<proteinExistence type="predicted"/>
<evidence type="ECO:0000313" key="3">
    <source>
        <dbReference type="EMBL" id="RMW47203.1"/>
    </source>
</evidence>
<keyword evidence="5" id="KW-1185">Reference proteome</keyword>
<dbReference type="EMBL" id="RDCL01000049">
    <property type="protein sequence ID" value="RMW55810.1"/>
    <property type="molecule type" value="Genomic_DNA"/>
</dbReference>
<dbReference type="RefSeq" id="WP_105960755.1">
    <property type="nucleotide sequence ID" value="NZ_CP032654.1"/>
</dbReference>
<evidence type="ECO:0000313" key="6">
    <source>
        <dbReference type="Proteomes" id="UP000276249"/>
    </source>
</evidence>
<organism evidence="4 7">
    <name type="scientific">Lactiplantibacillus pentosus</name>
    <name type="common">Lactobacillus pentosus</name>
    <dbReference type="NCBI Taxonomy" id="1589"/>
    <lineage>
        <taxon>Bacteria</taxon>
        <taxon>Bacillati</taxon>
        <taxon>Bacillota</taxon>
        <taxon>Bacilli</taxon>
        <taxon>Lactobacillales</taxon>
        <taxon>Lactobacillaceae</taxon>
        <taxon>Lactiplantibacillus</taxon>
    </lineage>
</organism>
<dbReference type="Proteomes" id="UP000281061">
    <property type="component" value="Unassembled WGS sequence"/>
</dbReference>
<accession>A0A3M6KZQ4</accession>
<gene>
    <name evidence="2" type="ORF">C6Y08_01920</name>
    <name evidence="4" type="ORF">D6U17_06050</name>
    <name evidence="3" type="ORF">D6U18_08980</name>
</gene>
<evidence type="ECO:0000313" key="2">
    <source>
        <dbReference type="EMBL" id="PRO95888.1"/>
    </source>
</evidence>